<feature type="compositionally biased region" description="Basic residues" evidence="1">
    <location>
        <begin position="66"/>
        <end position="78"/>
    </location>
</feature>
<gene>
    <name evidence="2" type="ORF">EXIGLDRAFT_846859</name>
</gene>
<name>A0A166NFU6_EXIGL</name>
<proteinExistence type="predicted"/>
<dbReference type="InParanoid" id="A0A166NFU6"/>
<feature type="region of interest" description="Disordered" evidence="1">
    <location>
        <begin position="39"/>
        <end position="98"/>
    </location>
</feature>
<keyword evidence="3" id="KW-1185">Reference proteome</keyword>
<organism evidence="2 3">
    <name type="scientific">Exidia glandulosa HHB12029</name>
    <dbReference type="NCBI Taxonomy" id="1314781"/>
    <lineage>
        <taxon>Eukaryota</taxon>
        <taxon>Fungi</taxon>
        <taxon>Dikarya</taxon>
        <taxon>Basidiomycota</taxon>
        <taxon>Agaricomycotina</taxon>
        <taxon>Agaricomycetes</taxon>
        <taxon>Auriculariales</taxon>
        <taxon>Exidiaceae</taxon>
        <taxon>Exidia</taxon>
    </lineage>
</organism>
<evidence type="ECO:0000313" key="3">
    <source>
        <dbReference type="Proteomes" id="UP000077266"/>
    </source>
</evidence>
<protein>
    <submittedName>
        <fullName evidence="2">Uncharacterized protein</fullName>
    </submittedName>
</protein>
<dbReference type="AlphaFoldDB" id="A0A166NFU6"/>
<evidence type="ECO:0000313" key="2">
    <source>
        <dbReference type="EMBL" id="KZV79112.1"/>
    </source>
</evidence>
<dbReference type="EMBL" id="KV426681">
    <property type="protein sequence ID" value="KZV79112.1"/>
    <property type="molecule type" value="Genomic_DNA"/>
</dbReference>
<reference evidence="2 3" key="1">
    <citation type="journal article" date="2016" name="Mol. Biol. Evol.">
        <title>Comparative Genomics of Early-Diverging Mushroom-Forming Fungi Provides Insights into the Origins of Lignocellulose Decay Capabilities.</title>
        <authorList>
            <person name="Nagy L.G."/>
            <person name="Riley R."/>
            <person name="Tritt A."/>
            <person name="Adam C."/>
            <person name="Daum C."/>
            <person name="Floudas D."/>
            <person name="Sun H."/>
            <person name="Yadav J.S."/>
            <person name="Pangilinan J."/>
            <person name="Larsson K.H."/>
            <person name="Matsuura K."/>
            <person name="Barry K."/>
            <person name="Labutti K."/>
            <person name="Kuo R."/>
            <person name="Ohm R.A."/>
            <person name="Bhattacharya S.S."/>
            <person name="Shirouzu T."/>
            <person name="Yoshinaga Y."/>
            <person name="Martin F.M."/>
            <person name="Grigoriev I.V."/>
            <person name="Hibbett D.S."/>
        </authorList>
    </citation>
    <scope>NUCLEOTIDE SEQUENCE [LARGE SCALE GENOMIC DNA]</scope>
    <source>
        <strain evidence="2 3">HHB12029</strain>
    </source>
</reference>
<sequence length="528" mass="58164">MEQRLERTNNDSDYDLRAVGFGQSVVTSTTAGAMVVPVPASPASTKTGKENARVSASSLDAELSNRRKVKALRTRSRARANADDAMDIDEPPSTRLENITNQSLPEDVRQDAYDSDDRVLPVLCPEDDGWTPGTENDDHPLVEASAQPPEVFPTPLFVENDGPPDDGFWPSKGDIDHMEVFRASTPPLPWYEENPPKIKKRSAREGEDLRLKVLENNLKIHIHDTEEARAVLLRHIQQLARTMQEQETGDTSFSFDDHDSEALPDAPMVVEPFQLAVPTAEPLFSSLPSDYDRPGTPCFDAPSGSVVAPAPAPAPASEDSNLFLPGFLLYHPPSPSTHDTDPFVDLLQPPPSGVGDTTYDHASSSTAVLSDQPLPSFFDDITTFSMADTPAPVDPTWALSLLPQPAAHSNYFAPSISLDFDTQPQSGKPKAPAVRPTCSRFTTNSTENACWTEYTRERLFKRRQRLLRKLNAYNSAHGIKDLPVDTSSSDVPVVPMEKRAREKEWKDKFEDYVMIFCGPGTKTPSLGQ</sequence>
<evidence type="ECO:0000256" key="1">
    <source>
        <dbReference type="SAM" id="MobiDB-lite"/>
    </source>
</evidence>
<accession>A0A166NFU6</accession>
<dbReference type="Proteomes" id="UP000077266">
    <property type="component" value="Unassembled WGS sequence"/>
</dbReference>